<proteinExistence type="predicted"/>
<reference evidence="2" key="1">
    <citation type="submission" date="2021-03" db="EMBL/GenBank/DDBJ databases">
        <authorList>
            <person name="Tagirdzhanova G."/>
        </authorList>
    </citation>
    <scope>NUCLEOTIDE SEQUENCE</scope>
</reference>
<evidence type="ECO:0000313" key="3">
    <source>
        <dbReference type="Proteomes" id="UP000664521"/>
    </source>
</evidence>
<feature type="compositionally biased region" description="Basic residues" evidence="1">
    <location>
        <begin position="139"/>
        <end position="151"/>
    </location>
</feature>
<comment type="caution">
    <text evidence="2">The sequence shown here is derived from an EMBL/GenBank/DDBJ whole genome shotgun (WGS) entry which is preliminary data.</text>
</comment>
<sequence>MTSLDLEDAWDFTPVIDLNYSLSSNQESHVANAISLSPSSEDLPTPVSEHAVCDGGAELGNFDKIWEFLGQPRDRPPPIIPPLPNGTTDDLTAGLDGESATVYELPTGKGVRWRDEDGETRLADEVDNLVDGNPPPLPKTRKKKLRAKKKAATPNTRDDTRLSLLTSSSEDEIGLDTKDPLSIQSRTSVIQKLIDGYTVQSKRAELSASVAPTSTLDSAKKAVTIHRYPLRSTFKSPEAYPQSTFKPPDVRSEDIVSKKTRLIAMLHDRFVGERPYLGNLGLLAFTRAGNASPDVGLHVFIDASNIMIGLHDTLKIARGMSISSRVRRQPISFHNLSIVLERGRPTAKRVLVGSDNFPAIQEAKLLGYETNILDRVHKAKELTPRQRKYQNNANGATSSGSETTAAMYAPEKWVEQAVDEILHLKILESVVDAEKPSTIVLATGDAAEAEYSQGFLKMVERALGKGWKVEVCSFKKNISGAYRKKEFRAKWGSMFKIIEMDDFVEELVGVE</sequence>
<dbReference type="OrthoDB" id="5590473at2759"/>
<organism evidence="2 3">
    <name type="scientific">Heterodermia speciosa</name>
    <dbReference type="NCBI Taxonomy" id="116794"/>
    <lineage>
        <taxon>Eukaryota</taxon>
        <taxon>Fungi</taxon>
        <taxon>Dikarya</taxon>
        <taxon>Ascomycota</taxon>
        <taxon>Pezizomycotina</taxon>
        <taxon>Lecanoromycetes</taxon>
        <taxon>OSLEUM clade</taxon>
        <taxon>Lecanoromycetidae</taxon>
        <taxon>Caliciales</taxon>
        <taxon>Physciaceae</taxon>
        <taxon>Heterodermia</taxon>
    </lineage>
</organism>
<dbReference type="CDD" id="cd18724">
    <property type="entry name" value="PIN_LabA-like"/>
    <property type="match status" value="1"/>
</dbReference>
<keyword evidence="3" id="KW-1185">Reference proteome</keyword>
<dbReference type="InterPro" id="IPR007681">
    <property type="entry name" value="Mog1"/>
</dbReference>
<dbReference type="Proteomes" id="UP000664521">
    <property type="component" value="Unassembled WGS sequence"/>
</dbReference>
<name>A0A8H3F8P8_9LECA</name>
<accession>A0A8H3F8P8</accession>
<dbReference type="GO" id="GO:0006606">
    <property type="term" value="P:protein import into nucleus"/>
    <property type="evidence" value="ECO:0007669"/>
    <property type="project" value="TreeGrafter"/>
</dbReference>
<evidence type="ECO:0000256" key="1">
    <source>
        <dbReference type="SAM" id="MobiDB-lite"/>
    </source>
</evidence>
<evidence type="ECO:0000313" key="2">
    <source>
        <dbReference type="EMBL" id="CAF9920029.1"/>
    </source>
</evidence>
<gene>
    <name evidence="2" type="ORF">HETSPECPRED_004144</name>
</gene>
<feature type="region of interest" description="Disordered" evidence="1">
    <location>
        <begin position="127"/>
        <end position="160"/>
    </location>
</feature>
<protein>
    <recommendedName>
        <fullName evidence="4">NYN domain-containing protein</fullName>
    </recommendedName>
</protein>
<dbReference type="GO" id="GO:0005634">
    <property type="term" value="C:nucleus"/>
    <property type="evidence" value="ECO:0007669"/>
    <property type="project" value="TreeGrafter"/>
</dbReference>
<evidence type="ECO:0008006" key="4">
    <source>
        <dbReference type="Google" id="ProtNLM"/>
    </source>
</evidence>
<dbReference type="PANTHER" id="PTHR15837">
    <property type="entry name" value="RAN GUANINE NUCLEOTIDE RELEASE FACTOR"/>
    <property type="match status" value="1"/>
</dbReference>
<dbReference type="PANTHER" id="PTHR15837:SF5">
    <property type="entry name" value="NYN DOMAIN-CONTAINING PROTEIN"/>
    <property type="match status" value="1"/>
</dbReference>
<dbReference type="GO" id="GO:0005085">
    <property type="term" value="F:guanyl-nucleotide exchange factor activity"/>
    <property type="evidence" value="ECO:0007669"/>
    <property type="project" value="TreeGrafter"/>
</dbReference>
<dbReference type="EMBL" id="CAJPDS010000025">
    <property type="protein sequence ID" value="CAF9920029.1"/>
    <property type="molecule type" value="Genomic_DNA"/>
</dbReference>
<dbReference type="GO" id="GO:0031267">
    <property type="term" value="F:small GTPase binding"/>
    <property type="evidence" value="ECO:0007669"/>
    <property type="project" value="TreeGrafter"/>
</dbReference>
<dbReference type="Gene3D" id="3.40.50.1010">
    <property type="entry name" value="5'-nuclease"/>
    <property type="match status" value="1"/>
</dbReference>
<dbReference type="AlphaFoldDB" id="A0A8H3F8P8"/>